<keyword evidence="2" id="KW-0813">Transport</keyword>
<keyword evidence="3" id="KW-1003">Cell membrane</keyword>
<feature type="transmembrane region" description="Helical" evidence="8">
    <location>
        <begin position="84"/>
        <end position="104"/>
    </location>
</feature>
<comment type="subcellular location">
    <subcellularLocation>
        <location evidence="1 7">Cell membrane</location>
        <topology evidence="1 7">Multi-pass membrane protein</topology>
    </subcellularLocation>
</comment>
<keyword evidence="4 7" id="KW-0812">Transmembrane</keyword>
<evidence type="ECO:0000256" key="7">
    <source>
        <dbReference type="RuleBase" id="RU003942"/>
    </source>
</evidence>
<gene>
    <name evidence="9" type="ORF">JR050_02430</name>
</gene>
<reference evidence="9 10" key="1">
    <citation type="submission" date="2021-02" db="EMBL/GenBank/DDBJ databases">
        <title>Bacillus sp. RD4P76, an endophyte from a halophyte.</title>
        <authorList>
            <person name="Sun J.-Q."/>
        </authorList>
    </citation>
    <scope>NUCLEOTIDE SEQUENCE [LARGE SCALE GENOMIC DNA]</scope>
    <source>
        <strain evidence="9 10">RD4P76</strain>
    </source>
</reference>
<evidence type="ECO:0000256" key="4">
    <source>
        <dbReference type="ARBA" id="ARBA00022692"/>
    </source>
</evidence>
<dbReference type="InterPro" id="IPR045324">
    <property type="entry name" value="Small_multidrug_res"/>
</dbReference>
<dbReference type="Gene3D" id="1.10.3730.20">
    <property type="match status" value="1"/>
</dbReference>
<feature type="transmembrane region" description="Helical" evidence="8">
    <location>
        <begin position="57"/>
        <end position="78"/>
    </location>
</feature>
<dbReference type="InterPro" id="IPR037185">
    <property type="entry name" value="EmrE-like"/>
</dbReference>
<feature type="transmembrane region" description="Helical" evidence="8">
    <location>
        <begin position="32"/>
        <end position="50"/>
    </location>
</feature>
<dbReference type="RefSeq" id="WP_204201926.1">
    <property type="nucleotide sequence ID" value="NZ_JAFELM010000013.1"/>
</dbReference>
<keyword evidence="10" id="KW-1185">Reference proteome</keyword>
<evidence type="ECO:0000256" key="3">
    <source>
        <dbReference type="ARBA" id="ARBA00022475"/>
    </source>
</evidence>
<keyword evidence="6 8" id="KW-0472">Membrane</keyword>
<dbReference type="PANTHER" id="PTHR30561">
    <property type="entry name" value="SMR FAMILY PROTON-DEPENDENT DRUG EFFLUX TRANSPORTER SUGE"/>
    <property type="match status" value="1"/>
</dbReference>
<protein>
    <submittedName>
        <fullName evidence="9">Multidrug efflux SMR transporter</fullName>
    </submittedName>
</protein>
<dbReference type="Pfam" id="PF00893">
    <property type="entry name" value="Multi_Drug_Res"/>
    <property type="match status" value="1"/>
</dbReference>
<evidence type="ECO:0000256" key="6">
    <source>
        <dbReference type="ARBA" id="ARBA00023136"/>
    </source>
</evidence>
<evidence type="ECO:0000256" key="2">
    <source>
        <dbReference type="ARBA" id="ARBA00022448"/>
    </source>
</evidence>
<evidence type="ECO:0000313" key="10">
    <source>
        <dbReference type="Proteomes" id="UP001518925"/>
    </source>
</evidence>
<accession>A0ABS2DDK9</accession>
<evidence type="ECO:0000256" key="1">
    <source>
        <dbReference type="ARBA" id="ARBA00004651"/>
    </source>
</evidence>
<organism evidence="9 10">
    <name type="scientific">Bacillus suaedaesalsae</name>
    <dbReference type="NCBI Taxonomy" id="2810349"/>
    <lineage>
        <taxon>Bacteria</taxon>
        <taxon>Bacillati</taxon>
        <taxon>Bacillota</taxon>
        <taxon>Bacilli</taxon>
        <taxon>Bacillales</taxon>
        <taxon>Bacillaceae</taxon>
        <taxon>Bacillus</taxon>
    </lineage>
</organism>
<dbReference type="EMBL" id="JAFELM010000013">
    <property type="protein sequence ID" value="MBM6616538.1"/>
    <property type="molecule type" value="Genomic_DNA"/>
</dbReference>
<comment type="caution">
    <text evidence="9">The sequence shown here is derived from an EMBL/GenBank/DDBJ whole genome shotgun (WGS) entry which is preliminary data.</text>
</comment>
<evidence type="ECO:0000256" key="5">
    <source>
        <dbReference type="ARBA" id="ARBA00022989"/>
    </source>
</evidence>
<proteinExistence type="inferred from homology"/>
<keyword evidence="5 8" id="KW-1133">Transmembrane helix</keyword>
<sequence length="106" mass="11279">MAWILLAITIVLEVAGTISMKLSNGLTNPVPSVLLFVFYGGCFALFAVAVKSIDLSVAYGIWSGLGTLLVFIIGIFLFQEQVSIIKVVSIVLIIMGVIGLKWSASS</sequence>
<evidence type="ECO:0000256" key="8">
    <source>
        <dbReference type="SAM" id="Phobius"/>
    </source>
</evidence>
<dbReference type="PANTHER" id="PTHR30561:SF1">
    <property type="entry name" value="MULTIDRUG TRANSPORTER EMRE"/>
    <property type="match status" value="1"/>
</dbReference>
<name>A0ABS2DDK9_9BACI</name>
<dbReference type="Proteomes" id="UP001518925">
    <property type="component" value="Unassembled WGS sequence"/>
</dbReference>
<evidence type="ECO:0000313" key="9">
    <source>
        <dbReference type="EMBL" id="MBM6616538.1"/>
    </source>
</evidence>
<dbReference type="SUPFAM" id="SSF103481">
    <property type="entry name" value="Multidrug resistance efflux transporter EmrE"/>
    <property type="match status" value="1"/>
</dbReference>
<comment type="similarity">
    <text evidence="7">Belongs to the drug/metabolite transporter (DMT) superfamily. Small multidrug resistance (SMR) (TC 2.A.7.1) family.</text>
</comment>
<dbReference type="InterPro" id="IPR000390">
    <property type="entry name" value="Small_drug/metabolite_transptr"/>
</dbReference>